<evidence type="ECO:0000256" key="4">
    <source>
        <dbReference type="ARBA" id="ARBA00055674"/>
    </source>
</evidence>
<dbReference type="GO" id="GO:0020037">
    <property type="term" value="F:heme binding"/>
    <property type="evidence" value="ECO:0007669"/>
    <property type="project" value="UniProtKB-UniRule"/>
</dbReference>
<comment type="caution">
    <text evidence="8">The sequence shown here is derived from an EMBL/GenBank/DDBJ whole genome shotgun (WGS) entry which is preliminary data.</text>
</comment>
<accession>A0A9J6C2R3</accession>
<keyword evidence="9" id="KW-1185">Reference proteome</keyword>
<evidence type="ECO:0000256" key="1">
    <source>
        <dbReference type="ARBA" id="ARBA00022617"/>
    </source>
</evidence>
<dbReference type="GO" id="GO:0046872">
    <property type="term" value="F:metal ion binding"/>
    <property type="evidence" value="ECO:0007669"/>
    <property type="project" value="UniProtKB-UniRule"/>
</dbReference>
<keyword evidence="6" id="KW-0812">Transmembrane</keyword>
<dbReference type="InterPro" id="IPR018506">
    <property type="entry name" value="Cyt_B5_heme-BS"/>
</dbReference>
<dbReference type="AlphaFoldDB" id="A0A9J6C2R3"/>
<dbReference type="FunFam" id="3.10.120.10:FF:000020">
    <property type="entry name" value="Cytochrome b5-related protein"/>
    <property type="match status" value="1"/>
</dbReference>
<evidence type="ECO:0000256" key="5">
    <source>
        <dbReference type="ARBA" id="ARBA00073492"/>
    </source>
</evidence>
<feature type="transmembrane region" description="Helical" evidence="6">
    <location>
        <begin position="161"/>
        <end position="182"/>
    </location>
</feature>
<keyword evidence="3 6" id="KW-0408">Iron</keyword>
<dbReference type="PROSITE" id="PS50255">
    <property type="entry name" value="CYTOCHROME_B5_2"/>
    <property type="match status" value="1"/>
</dbReference>
<dbReference type="InterPro" id="IPR036400">
    <property type="entry name" value="Cyt_B5-like_heme/steroid_sf"/>
</dbReference>
<dbReference type="Pfam" id="PF00173">
    <property type="entry name" value="Cyt-b5"/>
    <property type="match status" value="1"/>
</dbReference>
<dbReference type="Pfam" id="PF00487">
    <property type="entry name" value="FA_desaturase"/>
    <property type="match status" value="1"/>
</dbReference>
<dbReference type="CDD" id="cd01060">
    <property type="entry name" value="Membrane-FADS-like"/>
    <property type="match status" value="1"/>
</dbReference>
<dbReference type="PROSITE" id="PS00191">
    <property type="entry name" value="CYTOCHROME_B5_1"/>
    <property type="match status" value="1"/>
</dbReference>
<feature type="domain" description="Cytochrome b5 heme-binding" evidence="7">
    <location>
        <begin position="45"/>
        <end position="100"/>
    </location>
</feature>
<protein>
    <recommendedName>
        <fullName evidence="5">Cytochrome b5-related protein</fullName>
    </recommendedName>
</protein>
<dbReference type="Proteomes" id="UP001107558">
    <property type="component" value="Chromosome 2"/>
</dbReference>
<dbReference type="SUPFAM" id="SSF55856">
    <property type="entry name" value="Cytochrome b5-like heme/steroid binding domain"/>
    <property type="match status" value="1"/>
</dbReference>
<dbReference type="InterPro" id="IPR001199">
    <property type="entry name" value="Cyt_B5-like_heme/steroid-bd"/>
</dbReference>
<evidence type="ECO:0000259" key="7">
    <source>
        <dbReference type="PROSITE" id="PS50255"/>
    </source>
</evidence>
<organism evidence="8 9">
    <name type="scientific">Polypedilum vanderplanki</name>
    <name type="common">Sleeping chironomid midge</name>
    <dbReference type="NCBI Taxonomy" id="319348"/>
    <lineage>
        <taxon>Eukaryota</taxon>
        <taxon>Metazoa</taxon>
        <taxon>Ecdysozoa</taxon>
        <taxon>Arthropoda</taxon>
        <taxon>Hexapoda</taxon>
        <taxon>Insecta</taxon>
        <taxon>Pterygota</taxon>
        <taxon>Neoptera</taxon>
        <taxon>Endopterygota</taxon>
        <taxon>Diptera</taxon>
        <taxon>Nematocera</taxon>
        <taxon>Chironomoidea</taxon>
        <taxon>Chironomidae</taxon>
        <taxon>Chironominae</taxon>
        <taxon>Polypedilum</taxon>
        <taxon>Polypedilum</taxon>
    </lineage>
</organism>
<feature type="transmembrane region" description="Helical" evidence="6">
    <location>
        <begin position="297"/>
        <end position="320"/>
    </location>
</feature>
<name>A0A9J6C2R3_POLVA</name>
<evidence type="ECO:0000313" key="9">
    <source>
        <dbReference type="Proteomes" id="UP001107558"/>
    </source>
</evidence>
<dbReference type="EMBL" id="JADBJN010000002">
    <property type="protein sequence ID" value="KAG5676468.1"/>
    <property type="molecule type" value="Genomic_DNA"/>
</dbReference>
<comment type="caution">
    <text evidence="6">Lacks conserved residue(s) required for the propagation of feature annotation.</text>
</comment>
<dbReference type="PANTHER" id="PTHR16740:SF1">
    <property type="entry name" value="CYTOCHROME B5-RELATED PROTEIN-RELATED"/>
    <property type="match status" value="1"/>
</dbReference>
<dbReference type="SMART" id="SM01117">
    <property type="entry name" value="Cyt-b5"/>
    <property type="match status" value="1"/>
</dbReference>
<evidence type="ECO:0000313" key="8">
    <source>
        <dbReference type="EMBL" id="KAG5676468.1"/>
    </source>
</evidence>
<dbReference type="OrthoDB" id="260519at2759"/>
<keyword evidence="2 6" id="KW-0479">Metal-binding</keyword>
<dbReference type="PANTHER" id="PTHR16740">
    <property type="entry name" value="CYTOCHROME B5-RELATED PROTEIN-RELATED"/>
    <property type="match status" value="1"/>
</dbReference>
<reference evidence="8" key="1">
    <citation type="submission" date="2021-03" db="EMBL/GenBank/DDBJ databases">
        <title>Chromosome level genome of the anhydrobiotic midge Polypedilum vanderplanki.</title>
        <authorList>
            <person name="Yoshida Y."/>
            <person name="Kikawada T."/>
            <person name="Gusev O."/>
        </authorList>
    </citation>
    <scope>NUCLEOTIDE SEQUENCE</scope>
    <source>
        <strain evidence="8">NIAS01</strain>
        <tissue evidence="8">Whole body or cell culture</tissue>
    </source>
</reference>
<evidence type="ECO:0000256" key="2">
    <source>
        <dbReference type="ARBA" id="ARBA00022723"/>
    </source>
</evidence>
<dbReference type="InterPro" id="IPR005804">
    <property type="entry name" value="FA_desaturase_dom"/>
</dbReference>
<feature type="transmembrane region" description="Helical" evidence="6">
    <location>
        <begin position="243"/>
        <end position="263"/>
    </location>
</feature>
<evidence type="ECO:0000256" key="6">
    <source>
        <dbReference type="RuleBase" id="RU362121"/>
    </source>
</evidence>
<proteinExistence type="inferred from homology"/>
<dbReference type="GO" id="GO:0006629">
    <property type="term" value="P:lipid metabolic process"/>
    <property type="evidence" value="ECO:0007669"/>
    <property type="project" value="InterPro"/>
</dbReference>
<keyword evidence="1 6" id="KW-0349">Heme</keyword>
<dbReference type="Gene3D" id="3.10.120.10">
    <property type="entry name" value="Cytochrome b5-like heme/steroid binding domain"/>
    <property type="match status" value="1"/>
</dbReference>
<sequence length="435" mass="50982">MERVESVFSSISDKYPTYRDTLLKVPFRWLDGKRIDDNAEGLWRVHDKLYDLTDFIERHPGGKDWLEITKGTDITEAFETHHINGKAEGILKKFYIRDASEKRNYKFTYKDDAFFRTLKRRVADLLPELDNKPKKISEIISDLNLSLVFITSILACKDNNIYLALLAGFFLNAQLVIAHNFFHRKDNWRMFCFNLSLFTAREWRISHVMSHHLYTNTYYDLEITLFEPYLQWIPRPKTLTQKIISCLLSPVVWICIPLFTFGYRTIGYFVKAVEFKLEDLIPYILPIAMYYFGQNDFFIVIKLWSISIASCGFFLGLIGLNAGHHHPNIAHEGDELPNGMDFGVFQMNAIIDRKDVKSSHIVALTTFGHHTLHHLFPTLDHGLLPKLHDTLLETCKEFELELREYPWWPLITGQFAQLIRDKPKSLKEMQLNHTL</sequence>
<dbReference type="InterPro" id="IPR053100">
    <property type="entry name" value="Cytochrome_b5-related"/>
</dbReference>
<gene>
    <name evidence="8" type="ORF">PVAND_006300</name>
</gene>
<comment type="function">
    <text evidence="4">May play a role in muscle cell metabolism.</text>
</comment>
<keyword evidence="6" id="KW-1133">Transmembrane helix</keyword>
<keyword evidence="6" id="KW-0472">Membrane</keyword>
<evidence type="ECO:0000256" key="3">
    <source>
        <dbReference type="ARBA" id="ARBA00023004"/>
    </source>
</evidence>
<comment type="similarity">
    <text evidence="6">Belongs to the cytochrome b5 family.</text>
</comment>